<dbReference type="Proteomes" id="UP000326396">
    <property type="component" value="Linkage Group LG4"/>
</dbReference>
<organism evidence="1 2">
    <name type="scientific">Mikania micrantha</name>
    <name type="common">bitter vine</name>
    <dbReference type="NCBI Taxonomy" id="192012"/>
    <lineage>
        <taxon>Eukaryota</taxon>
        <taxon>Viridiplantae</taxon>
        <taxon>Streptophyta</taxon>
        <taxon>Embryophyta</taxon>
        <taxon>Tracheophyta</taxon>
        <taxon>Spermatophyta</taxon>
        <taxon>Magnoliopsida</taxon>
        <taxon>eudicotyledons</taxon>
        <taxon>Gunneridae</taxon>
        <taxon>Pentapetalae</taxon>
        <taxon>asterids</taxon>
        <taxon>campanulids</taxon>
        <taxon>Asterales</taxon>
        <taxon>Asteraceae</taxon>
        <taxon>Asteroideae</taxon>
        <taxon>Heliantheae alliance</taxon>
        <taxon>Eupatorieae</taxon>
        <taxon>Mikania</taxon>
    </lineage>
</organism>
<dbReference type="EMBL" id="SZYD01000014">
    <property type="protein sequence ID" value="KAD4180143.1"/>
    <property type="molecule type" value="Genomic_DNA"/>
</dbReference>
<name>A0A5N6N0B0_9ASTR</name>
<proteinExistence type="predicted"/>
<reference evidence="1 2" key="1">
    <citation type="submission" date="2019-05" db="EMBL/GenBank/DDBJ databases">
        <title>Mikania micrantha, genome provides insights into the molecular mechanism of rapid growth.</title>
        <authorList>
            <person name="Liu B."/>
        </authorList>
    </citation>
    <scope>NUCLEOTIDE SEQUENCE [LARGE SCALE GENOMIC DNA]</scope>
    <source>
        <strain evidence="1">NLD-2019</strain>
        <tissue evidence="1">Leaf</tissue>
    </source>
</reference>
<comment type="caution">
    <text evidence="1">The sequence shown here is derived from an EMBL/GenBank/DDBJ whole genome shotgun (WGS) entry which is preliminary data.</text>
</comment>
<protein>
    <submittedName>
        <fullName evidence="1">Uncharacterized protein</fullName>
    </submittedName>
</protein>
<evidence type="ECO:0000313" key="1">
    <source>
        <dbReference type="EMBL" id="KAD4180143.1"/>
    </source>
</evidence>
<sequence length="87" mass="9874">MVVAELQLTRSSNEVGSRRESELQLYLAKIDGDEGKFLTLTRTIMRGWRYHTIKTMEDDPLGVLGSIAAQTGTNLRLDMNFTLKQKD</sequence>
<keyword evidence="2" id="KW-1185">Reference proteome</keyword>
<gene>
    <name evidence="1" type="ORF">E3N88_28734</name>
</gene>
<accession>A0A5N6N0B0</accession>
<dbReference type="AlphaFoldDB" id="A0A5N6N0B0"/>
<evidence type="ECO:0000313" key="2">
    <source>
        <dbReference type="Proteomes" id="UP000326396"/>
    </source>
</evidence>